<dbReference type="PROSITE" id="PS01183">
    <property type="entry name" value="UBIE_1"/>
    <property type="match status" value="1"/>
</dbReference>
<keyword evidence="1 4" id="KW-0489">Methyltransferase</keyword>
<dbReference type="AlphaFoldDB" id="A0A645CDU7"/>
<keyword evidence="3" id="KW-0949">S-adenosyl-L-methionine</keyword>
<evidence type="ECO:0000256" key="3">
    <source>
        <dbReference type="ARBA" id="ARBA00022691"/>
    </source>
</evidence>
<name>A0A645CDU7_9ZZZZ</name>
<evidence type="ECO:0000313" key="4">
    <source>
        <dbReference type="EMBL" id="MPM75085.1"/>
    </source>
</evidence>
<sequence length="236" mass="26827">MTSASDLKKDRATISGMFNSIASKYDLLNRVLSFGTDVVWRKILIKKVVKSSPESILDLACGTGDLTISFAKKGYRVYGADIAEKMIDVAKRKWRQNWGKGPDYYIASAENLPFEDDSFDVVTISFGIRNFDHREQCEREIARVLKRSGMLVVLEFATPRNYLWGKIYRFYFHNILPVLGRLVSKDSSAYSYLPASVDSFPQYEEFCKELENNGFNNATYKPLSGGISVLYIAKKT</sequence>
<dbReference type="InterPro" id="IPR023576">
    <property type="entry name" value="UbiE/COQ5_MeTrFase_CS"/>
</dbReference>
<dbReference type="SUPFAM" id="SSF53335">
    <property type="entry name" value="S-adenosyl-L-methionine-dependent methyltransferases"/>
    <property type="match status" value="1"/>
</dbReference>
<dbReference type="PANTHER" id="PTHR43591">
    <property type="entry name" value="METHYLTRANSFERASE"/>
    <property type="match status" value="1"/>
</dbReference>
<dbReference type="NCBIfam" id="NF001244">
    <property type="entry name" value="PRK00216.1-5"/>
    <property type="match status" value="1"/>
</dbReference>
<evidence type="ECO:0000256" key="2">
    <source>
        <dbReference type="ARBA" id="ARBA00022679"/>
    </source>
</evidence>
<gene>
    <name evidence="4" type="primary">ubiE_97</name>
    <name evidence="4" type="ORF">SDC9_122076</name>
</gene>
<dbReference type="CDD" id="cd02440">
    <property type="entry name" value="AdoMet_MTases"/>
    <property type="match status" value="1"/>
</dbReference>
<dbReference type="Gene3D" id="3.40.50.150">
    <property type="entry name" value="Vaccinia Virus protein VP39"/>
    <property type="match status" value="1"/>
</dbReference>
<dbReference type="EMBL" id="VSSQ01026395">
    <property type="protein sequence ID" value="MPM75085.1"/>
    <property type="molecule type" value="Genomic_DNA"/>
</dbReference>
<proteinExistence type="inferred from homology"/>
<reference evidence="4" key="1">
    <citation type="submission" date="2019-08" db="EMBL/GenBank/DDBJ databases">
        <authorList>
            <person name="Kucharzyk K."/>
            <person name="Murdoch R.W."/>
            <person name="Higgins S."/>
            <person name="Loffler F."/>
        </authorList>
    </citation>
    <scope>NUCLEOTIDE SEQUENCE</scope>
</reference>
<accession>A0A645CDU7</accession>
<organism evidence="4">
    <name type="scientific">bioreactor metagenome</name>
    <dbReference type="NCBI Taxonomy" id="1076179"/>
    <lineage>
        <taxon>unclassified sequences</taxon>
        <taxon>metagenomes</taxon>
        <taxon>ecological metagenomes</taxon>
    </lineage>
</organism>
<evidence type="ECO:0000256" key="1">
    <source>
        <dbReference type="ARBA" id="ARBA00022603"/>
    </source>
</evidence>
<keyword evidence="2 4" id="KW-0808">Transferase</keyword>
<dbReference type="PROSITE" id="PS51608">
    <property type="entry name" value="SAM_MT_UBIE"/>
    <property type="match status" value="1"/>
</dbReference>
<dbReference type="EC" id="2.1.1.163" evidence="4"/>
<dbReference type="GO" id="GO:0032259">
    <property type="term" value="P:methylation"/>
    <property type="evidence" value="ECO:0007669"/>
    <property type="project" value="UniProtKB-KW"/>
</dbReference>
<dbReference type="HAMAP" id="MF_01813">
    <property type="entry name" value="MenG_UbiE_methyltr"/>
    <property type="match status" value="1"/>
</dbReference>
<keyword evidence="4" id="KW-0830">Ubiquinone</keyword>
<dbReference type="GO" id="GO:0043770">
    <property type="term" value="F:demethylmenaquinone methyltransferase activity"/>
    <property type="evidence" value="ECO:0007669"/>
    <property type="project" value="UniProtKB-EC"/>
</dbReference>
<dbReference type="InterPro" id="IPR029063">
    <property type="entry name" value="SAM-dependent_MTases_sf"/>
</dbReference>
<dbReference type="GO" id="GO:0042181">
    <property type="term" value="P:ketone biosynthetic process"/>
    <property type="evidence" value="ECO:0007669"/>
    <property type="project" value="UniProtKB-ARBA"/>
</dbReference>
<protein>
    <submittedName>
        <fullName evidence="4">Ubiquinone/menaquinone biosynthesis C-methyltransferase UbiE</fullName>
        <ecNumber evidence="4">2.1.1.163</ecNumber>
    </submittedName>
</protein>
<comment type="caution">
    <text evidence="4">The sequence shown here is derived from an EMBL/GenBank/DDBJ whole genome shotgun (WGS) entry which is preliminary data.</text>
</comment>
<dbReference type="PANTHER" id="PTHR43591:SF24">
    <property type="entry name" value="2-METHOXY-6-POLYPRENYL-1,4-BENZOQUINOL METHYLASE, MITOCHONDRIAL"/>
    <property type="match status" value="1"/>
</dbReference>
<dbReference type="Pfam" id="PF01209">
    <property type="entry name" value="Ubie_methyltran"/>
    <property type="match status" value="1"/>
</dbReference>
<dbReference type="NCBIfam" id="TIGR01934">
    <property type="entry name" value="MenG_MenH_UbiE"/>
    <property type="match status" value="1"/>
</dbReference>
<dbReference type="InterPro" id="IPR004033">
    <property type="entry name" value="UbiE/COQ5_MeTrFase"/>
</dbReference>